<comment type="caution">
    <text evidence="7">The sequence shown here is derived from an EMBL/GenBank/DDBJ whole genome shotgun (WGS) entry which is preliminary data.</text>
</comment>
<dbReference type="Pfam" id="PF14675">
    <property type="entry name" value="FANCI_S1"/>
    <property type="match status" value="1"/>
</dbReference>
<dbReference type="InterPro" id="IPR029312">
    <property type="entry name" value="FANCI_HD2"/>
</dbReference>
<feature type="domain" description="FANCI helical" evidence="6">
    <location>
        <begin position="659"/>
        <end position="848"/>
    </location>
</feature>
<feature type="region of interest" description="Disordered" evidence="1">
    <location>
        <begin position="1240"/>
        <end position="1262"/>
    </location>
</feature>
<dbReference type="PANTHER" id="PTHR21818:SF0">
    <property type="entry name" value="FANCONI ANEMIA GROUP I PROTEIN"/>
    <property type="match status" value="1"/>
</dbReference>
<dbReference type="EMBL" id="SIDB01000010">
    <property type="protein sequence ID" value="KAI3427175.1"/>
    <property type="molecule type" value="Genomic_DNA"/>
</dbReference>
<feature type="compositionally biased region" description="Basic and acidic residues" evidence="1">
    <location>
        <begin position="1535"/>
        <end position="1557"/>
    </location>
</feature>
<evidence type="ECO:0000313" key="8">
    <source>
        <dbReference type="Proteomes" id="UP001055712"/>
    </source>
</evidence>
<dbReference type="InterPro" id="IPR029310">
    <property type="entry name" value="FANCI_HD1"/>
</dbReference>
<name>A0A9D4YUU9_CHLVU</name>
<dbReference type="GO" id="GO:0070182">
    <property type="term" value="F:DNA polymerase binding"/>
    <property type="evidence" value="ECO:0007669"/>
    <property type="project" value="TreeGrafter"/>
</dbReference>
<dbReference type="InterPro" id="IPR029315">
    <property type="entry name" value="FANCI_S2"/>
</dbReference>
<keyword evidence="8" id="KW-1185">Reference proteome</keyword>
<dbReference type="Pfam" id="PF14679">
    <property type="entry name" value="FANCI_HD1"/>
    <property type="match status" value="1"/>
</dbReference>
<protein>
    <recommendedName>
        <fullName evidence="9">Fanconi anemia group I protein</fullName>
    </recommendedName>
</protein>
<evidence type="ECO:0000259" key="6">
    <source>
        <dbReference type="Pfam" id="PF14680"/>
    </source>
</evidence>
<feature type="domain" description="FANCI solenoid 4" evidence="4">
    <location>
        <begin position="1274"/>
        <end position="1538"/>
    </location>
</feature>
<dbReference type="Pfam" id="PF14676">
    <property type="entry name" value="FANCI_S2"/>
    <property type="match status" value="1"/>
</dbReference>
<organism evidence="7 8">
    <name type="scientific">Chlorella vulgaris</name>
    <name type="common">Green alga</name>
    <dbReference type="NCBI Taxonomy" id="3077"/>
    <lineage>
        <taxon>Eukaryota</taxon>
        <taxon>Viridiplantae</taxon>
        <taxon>Chlorophyta</taxon>
        <taxon>core chlorophytes</taxon>
        <taxon>Trebouxiophyceae</taxon>
        <taxon>Chlorellales</taxon>
        <taxon>Chlorellaceae</taxon>
        <taxon>Chlorella clade</taxon>
        <taxon>Chlorella</taxon>
    </lineage>
</organism>
<evidence type="ECO:0000256" key="1">
    <source>
        <dbReference type="SAM" id="MobiDB-lite"/>
    </source>
</evidence>
<dbReference type="OrthoDB" id="195089at2759"/>
<feature type="region of interest" description="Disordered" evidence="1">
    <location>
        <begin position="645"/>
        <end position="674"/>
    </location>
</feature>
<dbReference type="InterPro" id="IPR029308">
    <property type="entry name" value="FANCI_S1"/>
</dbReference>
<reference evidence="7" key="1">
    <citation type="journal article" date="2019" name="Plant J.">
        <title>Chlorella vulgaris genome assembly and annotation reveals the molecular basis for metabolic acclimation to high light conditions.</title>
        <authorList>
            <person name="Cecchin M."/>
            <person name="Marcolungo L."/>
            <person name="Rossato M."/>
            <person name="Girolomoni L."/>
            <person name="Cosentino E."/>
            <person name="Cuine S."/>
            <person name="Li-Beisson Y."/>
            <person name="Delledonne M."/>
            <person name="Ballottari M."/>
        </authorList>
    </citation>
    <scope>NUCLEOTIDE SEQUENCE</scope>
    <source>
        <strain evidence="7">211/11P</strain>
    </source>
</reference>
<feature type="compositionally biased region" description="Low complexity" evidence="1">
    <location>
        <begin position="1564"/>
        <end position="1577"/>
    </location>
</feature>
<sequence length="1611" mass="166831">MTEAENLVSVASAYASTSGLDEKAAAATDLQAAVLAWSPREVASAIKVRLNPDFLRAVLTAARPGLTAAEPTAQDGQRLQEVRLVAYKAALGLLGTQDAAPLPEASADEDADVAAAAVVTLNERQAADLVCVLDTELAGFTYTSALYEVAEAALDAFESDSRLGCAALDLLPKALSLLQAAGGALDVPREDGDGAVNCEVSVSDVCRGLIRRVTQHTWPLASIARVIASLRSFPLTKEDFQEAVRQAGLRAKQADAQDLPAVAHQLLMLSSRGCRELILSELMSLFEHKEAVASNTTNQRRQLLEVQGAVLLHMDLAVKYDGELGQAWLKRLRGDTAPRLSPFAFAVSFMLAGIQRFEQPVTDALRSAVLGAYKDAAVLSTCPWLPSAGGNLEAASGAGQAAALRAALLQCARNSEHGQGGIVQPMVSLAVSLMKAGSGGSGFGSAAATASKGLTAAAAAAAAAAEAAQGAVPGGGGSGGGGGGSNAGGEGLQCGRGAGSAASPAQRAASLGGRLLLELFEAHKDFRKDILNLCHDRLIGAKEEVAAPCIRLLALLVRRNQATIWDYKHEMKLSLVHLTFLPPHASLALLLAVWPMCRARKEAQDYLAMLLGKARFGRELQCRLLAARGFLYLITQELQSGVAGTDASPAFDPSQAGPSQASMSQRSSLTGGGRGGGATLLHEAMSFLRRCLSHQSEVRRAVYDGLPALLAADPSVQESVAEILLPHFLKFYEQDELLGECVRVTEPLPHLLAATRRVLCAAGAGGHAAGGGGGGAALTTAVGDDGEESATCMLRKCFVSLRSRLAQSTLEDFSIDAGTEYCLSGAAGQLGQAQADVLLGCMEVCMEDLVAELTGGAAAGSKRPQLVSGGSQETGLLSCDDEEEQGVDAEALGADLLHMHTQRYRLLDLVAAGSKGGRGNKPEGLTQVMRAAAKRGPGRAAAGAAPASAVQHAAVVPVDKRVPALSLGCLAQILDAVTNDGFGLQEAHESSGQGTMPAAMKLCRDAGFVHFALTATLRRLQEWEASELTAAIATGTVGDEADATAARELFAVPGWEQLARPVFRAVHTVLLAHCRDRVAGGGGGGAAAKEKKEKDPEVMTQAAARLLHQLMSMGASGGLPGLAALLQQLPAPSATAASAAALPPAWEGLSDAQRAVVAALPLFHELLESLLKPSCAKELELLCGGLELLAAVVPPPFAAKIAGWALEGLESVADLKLAAAAKALLQLALRARAAAAGPATAAGSRAGGGGGRVGGGGGGGTASSPDDDVALLQAVYADLAVIINTDVPSGERFAAISRRTYTGVLAAAGAHLDSVLSNLEWALSKVRSMAEAARDVGQGQAASRALECTRQAWEGTTLLRLRGVAEALVVQCGVEFAGKPCEVLLKHLTRLYKLLGTAATGQLPQRGTGSATASISGKFADLVAWVNQSCTPVVNDFITAAHWRREEAADEEGGQQENAGADNEEAAAGAAKKTKKRARAAAAASKPKGEAKQVPNLIFQIEQFEKLLIRLSKAAGTLNLMATAKRATHRDFKIKAAEAEPAEPRVKRQRQEEREEGGAEAGAEEAAAADSELAIGGPDDEEAQEDEAEDELDDGEEESEEEEEESEQEAE</sequence>
<proteinExistence type="predicted"/>
<dbReference type="Pfam" id="PF14678">
    <property type="entry name" value="FANCI_S4"/>
    <property type="match status" value="1"/>
</dbReference>
<feature type="domain" description="FANCI solenoid 2" evidence="3">
    <location>
        <begin position="422"/>
        <end position="631"/>
    </location>
</feature>
<evidence type="ECO:0008006" key="9">
    <source>
        <dbReference type="Google" id="ProtNLM"/>
    </source>
</evidence>
<dbReference type="GO" id="GO:0006281">
    <property type="term" value="P:DNA repair"/>
    <property type="evidence" value="ECO:0007669"/>
    <property type="project" value="InterPro"/>
</dbReference>
<gene>
    <name evidence="7" type="ORF">D9Q98_007112</name>
</gene>
<evidence type="ECO:0000259" key="2">
    <source>
        <dbReference type="Pfam" id="PF14675"/>
    </source>
</evidence>
<feature type="domain" description="FANCI solenoid 1" evidence="2">
    <location>
        <begin position="119"/>
        <end position="319"/>
    </location>
</feature>
<feature type="region of interest" description="Disordered" evidence="1">
    <location>
        <begin position="1535"/>
        <end position="1611"/>
    </location>
</feature>
<feature type="compositionally biased region" description="Polar residues" evidence="1">
    <location>
        <begin position="656"/>
        <end position="669"/>
    </location>
</feature>
<dbReference type="Proteomes" id="UP001055712">
    <property type="component" value="Unassembled WGS sequence"/>
</dbReference>
<evidence type="ECO:0000259" key="3">
    <source>
        <dbReference type="Pfam" id="PF14676"/>
    </source>
</evidence>
<feature type="region of interest" description="Disordered" evidence="1">
    <location>
        <begin position="1446"/>
        <end position="1492"/>
    </location>
</feature>
<dbReference type="InterPro" id="IPR026171">
    <property type="entry name" value="FANCI"/>
</dbReference>
<evidence type="ECO:0000259" key="4">
    <source>
        <dbReference type="Pfam" id="PF14678"/>
    </source>
</evidence>
<evidence type="ECO:0000313" key="7">
    <source>
        <dbReference type="EMBL" id="KAI3427175.1"/>
    </source>
</evidence>
<evidence type="ECO:0000259" key="5">
    <source>
        <dbReference type="Pfam" id="PF14679"/>
    </source>
</evidence>
<feature type="compositionally biased region" description="Gly residues" evidence="1">
    <location>
        <begin position="1245"/>
        <end position="1261"/>
    </location>
</feature>
<feature type="domain" description="FANCI helical" evidence="5">
    <location>
        <begin position="323"/>
        <end position="386"/>
    </location>
</feature>
<dbReference type="Pfam" id="PF14680">
    <property type="entry name" value="FANCI_HD2"/>
    <property type="match status" value="1"/>
</dbReference>
<accession>A0A9D4YUU9</accession>
<dbReference type="PANTHER" id="PTHR21818">
    <property type="entry name" value="BC025462 PROTEIN"/>
    <property type="match status" value="1"/>
</dbReference>
<dbReference type="InterPro" id="IPR029314">
    <property type="entry name" value="FANCI_S4"/>
</dbReference>
<feature type="compositionally biased region" description="Low complexity" evidence="1">
    <location>
        <begin position="1455"/>
        <end position="1471"/>
    </location>
</feature>
<feature type="compositionally biased region" description="Acidic residues" evidence="1">
    <location>
        <begin position="1578"/>
        <end position="1611"/>
    </location>
</feature>
<reference evidence="7" key="2">
    <citation type="submission" date="2020-11" db="EMBL/GenBank/DDBJ databases">
        <authorList>
            <person name="Cecchin M."/>
            <person name="Marcolungo L."/>
            <person name="Rossato M."/>
            <person name="Girolomoni L."/>
            <person name="Cosentino E."/>
            <person name="Cuine S."/>
            <person name="Li-Beisson Y."/>
            <person name="Delledonne M."/>
            <person name="Ballottari M."/>
        </authorList>
    </citation>
    <scope>NUCLEOTIDE SEQUENCE</scope>
    <source>
        <strain evidence="7">211/11P</strain>
        <tissue evidence="7">Whole cell</tissue>
    </source>
</reference>